<feature type="transmembrane region" description="Helical" evidence="2">
    <location>
        <begin position="44"/>
        <end position="64"/>
    </location>
</feature>
<name>A0ABM6MD10_9ACTN</name>
<organism evidence="3 4">
    <name type="scientific">Candidatus Planktophila versatilis</name>
    <dbReference type="NCBI Taxonomy" id="1884905"/>
    <lineage>
        <taxon>Bacteria</taxon>
        <taxon>Bacillati</taxon>
        <taxon>Actinomycetota</taxon>
        <taxon>Actinomycetes</taxon>
        <taxon>Candidatus Nanopelagicales</taxon>
        <taxon>Candidatus Nanopelagicaceae</taxon>
        <taxon>Candidatus Planktophila</taxon>
    </lineage>
</organism>
<keyword evidence="2" id="KW-0812">Transmembrane</keyword>
<protein>
    <submittedName>
        <fullName evidence="3">Uncharacterized protein</fullName>
    </submittedName>
</protein>
<keyword evidence="2" id="KW-1133">Transmembrane helix</keyword>
<dbReference type="RefSeq" id="WP_095674332.1">
    <property type="nucleotide sequence ID" value="NZ_CP016774.1"/>
</dbReference>
<reference evidence="3 4" key="1">
    <citation type="submission" date="2016-07" db="EMBL/GenBank/DDBJ databases">
        <title>High microdiversification within the ubiquitous acI lineage of Actinobacteria.</title>
        <authorList>
            <person name="Neuenschwander S.M."/>
            <person name="Salcher M."/>
            <person name="Ghai R."/>
            <person name="Pernthaler J."/>
        </authorList>
    </citation>
    <scope>NUCLEOTIDE SEQUENCE [LARGE SCALE GENOMIC DNA]</scope>
    <source>
        <strain evidence="3">MMS-IA-79</strain>
    </source>
</reference>
<evidence type="ECO:0000313" key="3">
    <source>
        <dbReference type="EMBL" id="ASY16781.1"/>
    </source>
</evidence>
<keyword evidence="2" id="KW-0472">Membrane</keyword>
<keyword evidence="1" id="KW-0175">Coiled coil</keyword>
<feature type="coiled-coil region" evidence="1">
    <location>
        <begin position="5"/>
        <end position="36"/>
    </location>
</feature>
<evidence type="ECO:0000256" key="2">
    <source>
        <dbReference type="SAM" id="Phobius"/>
    </source>
</evidence>
<dbReference type="EMBL" id="CP016774">
    <property type="protein sequence ID" value="ASY16781.1"/>
    <property type="molecule type" value="Genomic_DNA"/>
</dbReference>
<sequence>MGEAENRARREAEFLNEELQNQKNYYEERLRQQKEASKFYNQDGFWLAFWIIGPLILLALGFNVG</sequence>
<proteinExistence type="predicted"/>
<evidence type="ECO:0000256" key="1">
    <source>
        <dbReference type="SAM" id="Coils"/>
    </source>
</evidence>
<gene>
    <name evidence="3" type="ORF">A1sIA79_00655</name>
</gene>
<accession>A0ABM6MD10</accession>
<evidence type="ECO:0000313" key="4">
    <source>
        <dbReference type="Proteomes" id="UP000217177"/>
    </source>
</evidence>
<dbReference type="Proteomes" id="UP000217177">
    <property type="component" value="Chromosome"/>
</dbReference>
<keyword evidence="4" id="KW-1185">Reference proteome</keyword>